<dbReference type="PANTHER" id="PTHR32309:SF13">
    <property type="entry name" value="FERRIC ENTEROBACTIN TRANSPORT PROTEIN FEPE"/>
    <property type="match status" value="1"/>
</dbReference>
<dbReference type="InterPro" id="IPR027417">
    <property type="entry name" value="P-loop_NTPase"/>
</dbReference>
<dbReference type="InterPro" id="IPR025669">
    <property type="entry name" value="AAA_dom"/>
</dbReference>
<dbReference type="GO" id="GO:0045227">
    <property type="term" value="P:capsule polysaccharide biosynthetic process"/>
    <property type="evidence" value="ECO:0007669"/>
    <property type="project" value="UniProtKB-UniPathway"/>
</dbReference>
<organism evidence="15 16">
    <name type="scientific">Alkalibacterium subtropicum</name>
    <dbReference type="NCBI Taxonomy" id="753702"/>
    <lineage>
        <taxon>Bacteria</taxon>
        <taxon>Bacillati</taxon>
        <taxon>Bacillota</taxon>
        <taxon>Bacilli</taxon>
        <taxon>Lactobacillales</taxon>
        <taxon>Carnobacteriaceae</taxon>
        <taxon>Alkalibacterium</taxon>
    </lineage>
</organism>
<comment type="pathway">
    <text evidence="1">Capsule biogenesis; capsule polysaccharide biosynthesis.</text>
</comment>
<dbReference type="EC" id="2.7.10.2" evidence="3"/>
<dbReference type="CDD" id="cd05387">
    <property type="entry name" value="BY-kinase"/>
    <property type="match status" value="1"/>
</dbReference>
<dbReference type="Pfam" id="PF13614">
    <property type="entry name" value="AAA_31"/>
    <property type="match status" value="1"/>
</dbReference>
<sequence>MFNKRIEESSGNRLALVVKNNPSSVLTEQFRTIQTNIRFSMVNKRLQTMVVTSATPSSGKSTISANLAATFASKNKRVLLVDADLRKPTVHKTFNVRNNDGLTTLLTDDDTKVVDVIYHTHTEGLYILTSGIIPPNPAELLASDRMLEIQEEMKTYFDLIIFDSPPVLPVTDSQVLAAETDGVIFVIPKGRVKTDEVLKAKELLEMTQANILGAIMNRVETSGDHYYYYYGDKE</sequence>
<dbReference type="AlphaFoldDB" id="A0A1I1GEU1"/>
<dbReference type="STRING" id="753702.SAMN04488102_10336"/>
<keyword evidence="9" id="KW-0972">Capsule biogenesis/degradation</keyword>
<accession>A0A1I1GEU1</accession>
<evidence type="ECO:0000256" key="11">
    <source>
        <dbReference type="ARBA" id="ARBA00023169"/>
    </source>
</evidence>
<keyword evidence="6" id="KW-0547">Nucleotide-binding</keyword>
<dbReference type="InterPro" id="IPR050445">
    <property type="entry name" value="Bact_polysacc_biosynth/exp"/>
</dbReference>
<evidence type="ECO:0000256" key="5">
    <source>
        <dbReference type="ARBA" id="ARBA00022679"/>
    </source>
</evidence>
<dbReference type="GO" id="GO:0042802">
    <property type="term" value="F:identical protein binding"/>
    <property type="evidence" value="ECO:0007669"/>
    <property type="project" value="UniProtKB-ARBA"/>
</dbReference>
<evidence type="ECO:0000256" key="6">
    <source>
        <dbReference type="ARBA" id="ARBA00022741"/>
    </source>
</evidence>
<keyword evidence="8" id="KW-0067">ATP-binding</keyword>
<dbReference type="EMBL" id="FOLT01000003">
    <property type="protein sequence ID" value="SFC09925.1"/>
    <property type="molecule type" value="Genomic_DNA"/>
</dbReference>
<dbReference type="RefSeq" id="WP_091528791.1">
    <property type="nucleotide sequence ID" value="NZ_FOLT01000003.1"/>
</dbReference>
<dbReference type="SUPFAM" id="SSF52540">
    <property type="entry name" value="P-loop containing nucleoside triphosphate hydrolases"/>
    <property type="match status" value="1"/>
</dbReference>
<evidence type="ECO:0000313" key="16">
    <source>
        <dbReference type="Proteomes" id="UP000199612"/>
    </source>
</evidence>
<comment type="function">
    <text evidence="12">Involved in the regulation of capsular polysaccharide biosynthesis. Autophosphorylation of CpsD attenuates its activity and reduces the level of encapsulation. May be part of a complex that directs the coordinated polymerization and export to the cell surface of the capsular polysaccharide.</text>
</comment>
<dbReference type="Proteomes" id="UP000199612">
    <property type="component" value="Unassembled WGS sequence"/>
</dbReference>
<dbReference type="InterPro" id="IPR005702">
    <property type="entry name" value="Wzc-like_C"/>
</dbReference>
<proteinExistence type="inferred from homology"/>
<dbReference type="FunFam" id="3.40.50.300:FF:000527">
    <property type="entry name" value="Tyrosine-protein kinase etk"/>
    <property type="match status" value="1"/>
</dbReference>
<dbReference type="GO" id="GO:0005524">
    <property type="term" value="F:ATP binding"/>
    <property type="evidence" value="ECO:0007669"/>
    <property type="project" value="UniProtKB-KW"/>
</dbReference>
<evidence type="ECO:0000256" key="9">
    <source>
        <dbReference type="ARBA" id="ARBA00022903"/>
    </source>
</evidence>
<comment type="catalytic activity">
    <reaction evidence="13">
        <text>L-tyrosyl-[protein] + ATP = O-phospho-L-tyrosyl-[protein] + ADP + H(+)</text>
        <dbReference type="Rhea" id="RHEA:10596"/>
        <dbReference type="Rhea" id="RHEA-COMP:10136"/>
        <dbReference type="Rhea" id="RHEA-COMP:20101"/>
        <dbReference type="ChEBI" id="CHEBI:15378"/>
        <dbReference type="ChEBI" id="CHEBI:30616"/>
        <dbReference type="ChEBI" id="CHEBI:46858"/>
        <dbReference type="ChEBI" id="CHEBI:61978"/>
        <dbReference type="ChEBI" id="CHEBI:456216"/>
        <dbReference type="EC" id="2.7.10.2"/>
    </reaction>
</comment>
<dbReference type="PANTHER" id="PTHR32309">
    <property type="entry name" value="TYROSINE-PROTEIN KINASE"/>
    <property type="match status" value="1"/>
</dbReference>
<dbReference type="GO" id="GO:0005886">
    <property type="term" value="C:plasma membrane"/>
    <property type="evidence" value="ECO:0007669"/>
    <property type="project" value="TreeGrafter"/>
</dbReference>
<dbReference type="GO" id="GO:0004715">
    <property type="term" value="F:non-membrane spanning protein tyrosine kinase activity"/>
    <property type="evidence" value="ECO:0007669"/>
    <property type="project" value="UniProtKB-EC"/>
</dbReference>
<dbReference type="UniPathway" id="UPA00934"/>
<evidence type="ECO:0000256" key="13">
    <source>
        <dbReference type="ARBA" id="ARBA00051245"/>
    </source>
</evidence>
<name>A0A1I1GEU1_9LACT</name>
<evidence type="ECO:0000256" key="4">
    <source>
        <dbReference type="ARBA" id="ARBA00019200"/>
    </source>
</evidence>
<reference evidence="16" key="1">
    <citation type="submission" date="2016-10" db="EMBL/GenBank/DDBJ databases">
        <authorList>
            <person name="Varghese N."/>
            <person name="Submissions S."/>
        </authorList>
    </citation>
    <scope>NUCLEOTIDE SEQUENCE [LARGE SCALE GENOMIC DNA]</scope>
    <source>
        <strain evidence="16">DSM 23664</strain>
    </source>
</reference>
<evidence type="ECO:0000256" key="8">
    <source>
        <dbReference type="ARBA" id="ARBA00022840"/>
    </source>
</evidence>
<evidence type="ECO:0000256" key="3">
    <source>
        <dbReference type="ARBA" id="ARBA00011903"/>
    </source>
</evidence>
<feature type="domain" description="AAA" evidence="14">
    <location>
        <begin position="58"/>
        <end position="186"/>
    </location>
</feature>
<keyword evidence="16" id="KW-1185">Reference proteome</keyword>
<keyword evidence="10" id="KW-0829">Tyrosine-protein kinase</keyword>
<evidence type="ECO:0000259" key="14">
    <source>
        <dbReference type="Pfam" id="PF13614"/>
    </source>
</evidence>
<evidence type="ECO:0000313" key="15">
    <source>
        <dbReference type="EMBL" id="SFC09925.1"/>
    </source>
</evidence>
<dbReference type="OrthoDB" id="9794577at2"/>
<keyword evidence="7" id="KW-0418">Kinase</keyword>
<evidence type="ECO:0000256" key="2">
    <source>
        <dbReference type="ARBA" id="ARBA00007316"/>
    </source>
</evidence>
<evidence type="ECO:0000256" key="1">
    <source>
        <dbReference type="ARBA" id="ARBA00005132"/>
    </source>
</evidence>
<keyword evidence="5" id="KW-0808">Transferase</keyword>
<dbReference type="NCBIfam" id="TIGR01007">
    <property type="entry name" value="eps_fam"/>
    <property type="match status" value="1"/>
</dbReference>
<dbReference type="Gene3D" id="3.40.50.300">
    <property type="entry name" value="P-loop containing nucleotide triphosphate hydrolases"/>
    <property type="match status" value="1"/>
</dbReference>
<keyword evidence="11" id="KW-0270">Exopolysaccharide synthesis</keyword>
<evidence type="ECO:0000256" key="10">
    <source>
        <dbReference type="ARBA" id="ARBA00023137"/>
    </source>
</evidence>
<evidence type="ECO:0000256" key="12">
    <source>
        <dbReference type="ARBA" id="ARBA00024964"/>
    </source>
</evidence>
<protein>
    <recommendedName>
        <fullName evidence="4">Tyrosine-protein kinase CpsD</fullName>
        <ecNumber evidence="3">2.7.10.2</ecNumber>
    </recommendedName>
</protein>
<comment type="similarity">
    <text evidence="2">Belongs to the CpsD/CapB family.</text>
</comment>
<gene>
    <name evidence="15" type="ORF">SAMN04488102_10336</name>
</gene>
<evidence type="ECO:0000256" key="7">
    <source>
        <dbReference type="ARBA" id="ARBA00022777"/>
    </source>
</evidence>